<sequence>MLLYPREKQATIHPLDHGDIETVCLEEGRAYRGNPAYALERRQAIEPFTILALYGVLVCTLCWRACVANEAKTHLASQYAVQVNIGRRKAIFAAIAAGPVRCRIQTDLDSFPLPTKPILAISPLEGPFPDGLGCHECPYIARQVRTIQEHCRTAHGWTNPVTRGGNVREKAARLYDLPWDSGVACQRFFSNRGACGWFRVEAPVRPAPTAATAALYTDNGWYVSPQWTTNI</sequence>
<organism evidence="1 2">
    <name type="scientific">Madurella mycetomatis</name>
    <dbReference type="NCBI Taxonomy" id="100816"/>
    <lineage>
        <taxon>Eukaryota</taxon>
        <taxon>Fungi</taxon>
        <taxon>Dikarya</taxon>
        <taxon>Ascomycota</taxon>
        <taxon>Pezizomycotina</taxon>
        <taxon>Sordariomycetes</taxon>
        <taxon>Sordariomycetidae</taxon>
        <taxon>Sordariales</taxon>
        <taxon>Sordariales incertae sedis</taxon>
        <taxon>Madurella</taxon>
    </lineage>
</organism>
<dbReference type="OrthoDB" id="5150763at2759"/>
<keyword evidence="2" id="KW-1185">Reference proteome</keyword>
<dbReference type="VEuPathDB" id="FungiDB:MMYC01_209339"/>
<evidence type="ECO:0000313" key="1">
    <source>
        <dbReference type="EMBL" id="KXX74250.1"/>
    </source>
</evidence>
<dbReference type="AlphaFoldDB" id="A0A175VT95"/>
<name>A0A175VT95_9PEZI</name>
<dbReference type="EMBL" id="LCTW02000371">
    <property type="protein sequence ID" value="KXX74250.1"/>
    <property type="molecule type" value="Genomic_DNA"/>
</dbReference>
<reference evidence="1 2" key="1">
    <citation type="journal article" date="2016" name="Genome Announc.">
        <title>Genome Sequence of Madurella mycetomatis mm55, Isolated from a Human Mycetoma Case in Sudan.</title>
        <authorList>
            <person name="Smit S."/>
            <person name="Derks M.F."/>
            <person name="Bervoets S."/>
            <person name="Fahal A."/>
            <person name="van Leeuwen W."/>
            <person name="van Belkum A."/>
            <person name="van de Sande W.W."/>
        </authorList>
    </citation>
    <scope>NUCLEOTIDE SEQUENCE [LARGE SCALE GENOMIC DNA]</scope>
    <source>
        <strain evidence="2">mm55</strain>
    </source>
</reference>
<dbReference type="STRING" id="100816.A0A175VT95"/>
<dbReference type="Proteomes" id="UP000078237">
    <property type="component" value="Unassembled WGS sequence"/>
</dbReference>
<proteinExistence type="predicted"/>
<dbReference type="Pfam" id="PF12013">
    <property type="entry name" value="OrsD"/>
    <property type="match status" value="1"/>
</dbReference>
<evidence type="ECO:0000313" key="2">
    <source>
        <dbReference type="Proteomes" id="UP000078237"/>
    </source>
</evidence>
<gene>
    <name evidence="1" type="ORF">MMYC01_209339</name>
</gene>
<comment type="caution">
    <text evidence="1">The sequence shown here is derived from an EMBL/GenBank/DDBJ whole genome shotgun (WGS) entry which is preliminary data.</text>
</comment>
<protein>
    <submittedName>
        <fullName evidence="1">Uncharacterized protein</fullName>
    </submittedName>
</protein>
<accession>A0A175VT95</accession>
<dbReference type="InterPro" id="IPR022698">
    <property type="entry name" value="OrsD"/>
</dbReference>